<evidence type="ECO:0000256" key="2">
    <source>
        <dbReference type="ARBA" id="ARBA00023002"/>
    </source>
</evidence>
<dbReference type="EMBL" id="VFPO01000001">
    <property type="protein sequence ID" value="TQM69722.1"/>
    <property type="molecule type" value="Genomic_DNA"/>
</dbReference>
<keyword evidence="2" id="KW-0560">Oxidoreductase</keyword>
<dbReference type="PANTHER" id="PTHR42760:SF133">
    <property type="entry name" value="3-OXOACYL-[ACYL-CARRIER-PROTEIN] REDUCTASE"/>
    <property type="match status" value="1"/>
</dbReference>
<dbReference type="GO" id="GO:0016616">
    <property type="term" value="F:oxidoreductase activity, acting on the CH-OH group of donors, NAD or NADP as acceptor"/>
    <property type="evidence" value="ECO:0007669"/>
    <property type="project" value="UniProtKB-ARBA"/>
</dbReference>
<dbReference type="InterPro" id="IPR020904">
    <property type="entry name" value="Sc_DH/Rdtase_CS"/>
</dbReference>
<protein>
    <submittedName>
        <fullName evidence="4">NAD(P)-dependent dehydrogenase (Short-subunit alcohol dehydrogenase family)</fullName>
    </submittedName>
</protein>
<dbReference type="SUPFAM" id="SSF51735">
    <property type="entry name" value="NAD(P)-binding Rossmann-fold domains"/>
    <property type="match status" value="1"/>
</dbReference>
<dbReference type="PANTHER" id="PTHR42760">
    <property type="entry name" value="SHORT-CHAIN DEHYDROGENASES/REDUCTASES FAMILY MEMBER"/>
    <property type="match status" value="1"/>
</dbReference>
<dbReference type="AlphaFoldDB" id="A0A543IGL4"/>
<dbReference type="PROSITE" id="PS00061">
    <property type="entry name" value="ADH_SHORT"/>
    <property type="match status" value="1"/>
</dbReference>
<name>A0A543IGL4_9ACTN</name>
<evidence type="ECO:0000313" key="5">
    <source>
        <dbReference type="Proteomes" id="UP000316706"/>
    </source>
</evidence>
<dbReference type="Proteomes" id="UP000316706">
    <property type="component" value="Unassembled WGS sequence"/>
</dbReference>
<evidence type="ECO:0000256" key="1">
    <source>
        <dbReference type="ARBA" id="ARBA00006484"/>
    </source>
</evidence>
<evidence type="ECO:0000313" key="4">
    <source>
        <dbReference type="EMBL" id="TQM69722.1"/>
    </source>
</evidence>
<accession>A0A543IGL4</accession>
<sequence>MTTTSTGTGNPGGAVLDLFRIDGRVAVVTGASGGLGAGFARALAEASADLVLAARRAEQLEETAAAVRSLGRRALAVPTDIADPEAAEALMRAAVDEFGRVDILVNNAGIASVAPATREAPEDFRRVIDVNLNGAYWAAQAAARVMRPGSAIVNIGSVLGLQKSVMPQAAYSASKAALLGLTRDLSAQWARRRGIRVNTLAPGFVETDMISGLEDGVLEKFLETCTLGRPATQRELDAALLFLVSPASSYVTGSTLAVDGGMSGH</sequence>
<dbReference type="PRINTS" id="PR00081">
    <property type="entry name" value="GDHRDH"/>
</dbReference>
<dbReference type="PRINTS" id="PR00080">
    <property type="entry name" value="SDRFAMILY"/>
</dbReference>
<dbReference type="GO" id="GO:0006633">
    <property type="term" value="P:fatty acid biosynthetic process"/>
    <property type="evidence" value="ECO:0007669"/>
    <property type="project" value="TreeGrafter"/>
</dbReference>
<reference evidence="4 5" key="1">
    <citation type="submission" date="2019-06" db="EMBL/GenBank/DDBJ databases">
        <title>Sequencing the genomes of 1000 actinobacteria strains.</title>
        <authorList>
            <person name="Klenk H.-P."/>
        </authorList>
    </citation>
    <scope>NUCLEOTIDE SEQUENCE [LARGE SCALE GENOMIC DNA]</scope>
    <source>
        <strain evidence="4 5">DSM 45043</strain>
    </source>
</reference>
<dbReference type="InterPro" id="IPR002347">
    <property type="entry name" value="SDR_fam"/>
</dbReference>
<dbReference type="FunFam" id="3.40.50.720:FF:000084">
    <property type="entry name" value="Short-chain dehydrogenase reductase"/>
    <property type="match status" value="1"/>
</dbReference>
<dbReference type="Pfam" id="PF13561">
    <property type="entry name" value="adh_short_C2"/>
    <property type="match status" value="1"/>
</dbReference>
<dbReference type="InterPro" id="IPR036291">
    <property type="entry name" value="NAD(P)-bd_dom_sf"/>
</dbReference>
<feature type="domain" description="Ketoreductase" evidence="3">
    <location>
        <begin position="24"/>
        <end position="213"/>
    </location>
</feature>
<dbReference type="Gene3D" id="3.40.50.720">
    <property type="entry name" value="NAD(P)-binding Rossmann-like Domain"/>
    <property type="match status" value="1"/>
</dbReference>
<gene>
    <name evidence="4" type="ORF">FHX41_3429</name>
</gene>
<comment type="caution">
    <text evidence="4">The sequence shown here is derived from an EMBL/GenBank/DDBJ whole genome shotgun (WGS) entry which is preliminary data.</text>
</comment>
<evidence type="ECO:0000259" key="3">
    <source>
        <dbReference type="SMART" id="SM00822"/>
    </source>
</evidence>
<dbReference type="OrthoDB" id="517007at2"/>
<dbReference type="RefSeq" id="WP_141970077.1">
    <property type="nucleotide sequence ID" value="NZ_VFPO01000001.1"/>
</dbReference>
<keyword evidence="5" id="KW-1185">Reference proteome</keyword>
<dbReference type="GO" id="GO:0048038">
    <property type="term" value="F:quinone binding"/>
    <property type="evidence" value="ECO:0007669"/>
    <property type="project" value="TreeGrafter"/>
</dbReference>
<dbReference type="SMART" id="SM00822">
    <property type="entry name" value="PKS_KR"/>
    <property type="match status" value="1"/>
</dbReference>
<dbReference type="InterPro" id="IPR057326">
    <property type="entry name" value="KR_dom"/>
</dbReference>
<comment type="similarity">
    <text evidence="1">Belongs to the short-chain dehydrogenases/reductases (SDR) family.</text>
</comment>
<proteinExistence type="inferred from homology"/>
<organism evidence="4 5">
    <name type="scientific">Actinomadura hallensis</name>
    <dbReference type="NCBI Taxonomy" id="337895"/>
    <lineage>
        <taxon>Bacteria</taxon>
        <taxon>Bacillati</taxon>
        <taxon>Actinomycetota</taxon>
        <taxon>Actinomycetes</taxon>
        <taxon>Streptosporangiales</taxon>
        <taxon>Thermomonosporaceae</taxon>
        <taxon>Actinomadura</taxon>
    </lineage>
</organism>